<dbReference type="EMBL" id="JBHLTC010000030">
    <property type="protein sequence ID" value="MFC0627210.1"/>
    <property type="molecule type" value="Genomic_DNA"/>
</dbReference>
<gene>
    <name evidence="2" type="ORF">ACFFGN_24255</name>
</gene>
<organism evidence="2 3">
    <name type="scientific">Kribbella deserti</name>
    <dbReference type="NCBI Taxonomy" id="1926257"/>
    <lineage>
        <taxon>Bacteria</taxon>
        <taxon>Bacillati</taxon>
        <taxon>Actinomycetota</taxon>
        <taxon>Actinomycetes</taxon>
        <taxon>Propionibacteriales</taxon>
        <taxon>Kribbellaceae</taxon>
        <taxon>Kribbella</taxon>
    </lineage>
</organism>
<sequence length="226" mass="25881">MESAYGFVALVVIVALTMLVRHVRDDRRRSVVSQFAQAQGWTFAAADPALVNRWRGIPFDDGYEREARNVQTGNRNGRAFIAFDYTYVTRGSGRRSQLIRVRHNFGVVAIPLPGALPPLMVEPQNRLIAALGGEDFDLESERFNEAFRVRADDQRFGHAVLHPRLMELLLQRGELSWRIHGDTLLGWARGRHEPSEALWRLDLLAEIADHVPPYVWRDYANVDPRR</sequence>
<reference evidence="2 3" key="1">
    <citation type="submission" date="2024-09" db="EMBL/GenBank/DDBJ databases">
        <authorList>
            <person name="Sun Q."/>
            <person name="Mori K."/>
        </authorList>
    </citation>
    <scope>NUCLEOTIDE SEQUENCE [LARGE SCALE GENOMIC DNA]</scope>
    <source>
        <strain evidence="2 3">CGMCC 1.15906</strain>
    </source>
</reference>
<name>A0ABV6QRE6_9ACTN</name>
<evidence type="ECO:0000256" key="1">
    <source>
        <dbReference type="SAM" id="Phobius"/>
    </source>
</evidence>
<feature type="transmembrane region" description="Helical" evidence="1">
    <location>
        <begin position="6"/>
        <end position="23"/>
    </location>
</feature>
<keyword evidence="1" id="KW-0472">Membrane</keyword>
<accession>A0ABV6QRE6</accession>
<keyword evidence="3" id="KW-1185">Reference proteome</keyword>
<keyword evidence="1" id="KW-0812">Transmembrane</keyword>
<dbReference type="Proteomes" id="UP001589890">
    <property type="component" value="Unassembled WGS sequence"/>
</dbReference>
<evidence type="ECO:0000313" key="2">
    <source>
        <dbReference type="EMBL" id="MFC0627210.1"/>
    </source>
</evidence>
<evidence type="ECO:0000313" key="3">
    <source>
        <dbReference type="Proteomes" id="UP001589890"/>
    </source>
</evidence>
<dbReference type="RefSeq" id="WP_380051608.1">
    <property type="nucleotide sequence ID" value="NZ_JBHLTC010000030.1"/>
</dbReference>
<proteinExistence type="predicted"/>
<comment type="caution">
    <text evidence="2">The sequence shown here is derived from an EMBL/GenBank/DDBJ whole genome shotgun (WGS) entry which is preliminary data.</text>
</comment>
<protein>
    <recommendedName>
        <fullName evidence="4">DUF3137 domain-containing protein</fullName>
    </recommendedName>
</protein>
<keyword evidence="1" id="KW-1133">Transmembrane helix</keyword>
<evidence type="ECO:0008006" key="4">
    <source>
        <dbReference type="Google" id="ProtNLM"/>
    </source>
</evidence>